<dbReference type="PANTHER" id="PTHR48101">
    <property type="entry name" value="METHYLMALONYL-COA MUTASE, MITOCHONDRIAL-RELATED"/>
    <property type="match status" value="1"/>
</dbReference>
<gene>
    <name evidence="3" type="primary">mcm_2</name>
    <name evidence="3" type="ORF">Hgul01_03802</name>
</gene>
<dbReference type="Proteomes" id="UP001428290">
    <property type="component" value="Unassembled WGS sequence"/>
</dbReference>
<feature type="domain" description="Methylmalonyl-CoA mutase alpha/beta chain catalytic" evidence="2">
    <location>
        <begin position="38"/>
        <end position="551"/>
    </location>
</feature>
<organism evidence="3 4">
    <name type="scientific">Herpetosiphon gulosus</name>
    <dbReference type="NCBI Taxonomy" id="1973496"/>
    <lineage>
        <taxon>Bacteria</taxon>
        <taxon>Bacillati</taxon>
        <taxon>Chloroflexota</taxon>
        <taxon>Chloroflexia</taxon>
        <taxon>Herpetosiphonales</taxon>
        <taxon>Herpetosiphonaceae</taxon>
        <taxon>Herpetosiphon</taxon>
    </lineage>
</organism>
<reference evidence="3 4" key="1">
    <citation type="submission" date="2024-02" db="EMBL/GenBank/DDBJ databases">
        <title>Herpetosiphon gulosus NBRC 112829.</title>
        <authorList>
            <person name="Ichikawa N."/>
            <person name="Katano-Makiyama Y."/>
            <person name="Hidaka K."/>
        </authorList>
    </citation>
    <scope>NUCLEOTIDE SEQUENCE [LARGE SCALE GENOMIC DNA]</scope>
    <source>
        <strain evidence="3 4">NBRC 112829</strain>
    </source>
</reference>
<dbReference type="Gene3D" id="3.20.20.240">
    <property type="entry name" value="Methylmalonyl-CoA mutase"/>
    <property type="match status" value="1"/>
</dbReference>
<proteinExistence type="predicted"/>
<dbReference type="EMBL" id="BAABRU010000014">
    <property type="protein sequence ID" value="GAA5529988.1"/>
    <property type="molecule type" value="Genomic_DNA"/>
</dbReference>
<keyword evidence="1" id="KW-0413">Isomerase</keyword>
<evidence type="ECO:0000256" key="1">
    <source>
        <dbReference type="ARBA" id="ARBA00023235"/>
    </source>
</evidence>
<name>A0ABP9X605_9CHLR</name>
<evidence type="ECO:0000259" key="2">
    <source>
        <dbReference type="Pfam" id="PF01642"/>
    </source>
</evidence>
<comment type="caution">
    <text evidence="3">The sequence shown here is derived from an EMBL/GenBank/DDBJ whole genome shotgun (WGS) entry which is preliminary data.</text>
</comment>
<dbReference type="Pfam" id="PF01642">
    <property type="entry name" value="MM_CoA_mutase"/>
    <property type="match status" value="1"/>
</dbReference>
<evidence type="ECO:0000313" key="3">
    <source>
        <dbReference type="EMBL" id="GAA5529988.1"/>
    </source>
</evidence>
<dbReference type="InterPro" id="IPR006099">
    <property type="entry name" value="MeMalonylCoA_mutase_a/b_cat"/>
</dbReference>
<dbReference type="CDD" id="cd03680">
    <property type="entry name" value="MM_CoA_mutase_ICM_like"/>
    <property type="match status" value="1"/>
</dbReference>
<keyword evidence="4" id="KW-1185">Reference proteome</keyword>
<protein>
    <submittedName>
        <fullName evidence="3">Methylmalonyl-CoA mutase</fullName>
    </submittedName>
</protein>
<dbReference type="NCBIfam" id="TIGR00641">
    <property type="entry name" value="acid_CoA_mut_N"/>
    <property type="match status" value="1"/>
</dbReference>
<accession>A0ABP9X605</accession>
<dbReference type="PANTHER" id="PTHR48101:SF1">
    <property type="entry name" value="METHYLMALONYL-COA MUTASE, LARGE SUBUNIT"/>
    <property type="match status" value="1"/>
</dbReference>
<dbReference type="InterPro" id="IPR006098">
    <property type="entry name" value="MMCoA_mutase_a_cat"/>
</dbReference>
<dbReference type="RefSeq" id="WP_345723577.1">
    <property type="nucleotide sequence ID" value="NZ_BAABRU010000014.1"/>
</dbReference>
<sequence>MFSPEQLAQMRAAQERWNDETLAPTLQKTPERPALFSTISSEPIQRLYTPLDIANTDYHKDISFPGEFPYTRGIHPTGYRGKLWTMRMFAGFGTAEETNARFKYLLSQGQTGLSTAFDMPTLYGRDTDHPLVEGEFGKCGVAVTSLADMDILFDGIPLDQVTTSMTINSPAAIIWAMYIAAAEKRGISRAKLGGTLQNDILKEYAAQNEYIFPIAPSMRLVVDTIEFAAQHMPKWNPVSVSGYHIREAGATAAQELAFTLGDGIAYVKACLKRGLNIDDFAPRISYFFNAHNDFFEEIAKYRAARRVWARQMHDVYGAKNPRSWWMRFHTQTAGVSLTAQQPENNIVRVAIQALAAVIGGTQSLHTDAMDEALALPSEKAVTIALRTQQIIAEESGVTNTIDPLAGSYFVEALTNRMEAECLDYFRRIEEQGGMEAALEKGWIQQQIADSSYRFQQEVDSGQRGFVGVNKYTVDDPIEIPILQMDPDGENKHMARLNKVRNERDQARWAEAMDNLRQAAQGEHNLMEPILAAVNAYATLGEMCDVLREVFGIYQEVMIV</sequence>
<dbReference type="InterPro" id="IPR016176">
    <property type="entry name" value="Cbl-dep_enz_cat"/>
</dbReference>
<dbReference type="SUPFAM" id="SSF51703">
    <property type="entry name" value="Cobalamin (vitamin B12)-dependent enzymes"/>
    <property type="match status" value="1"/>
</dbReference>
<evidence type="ECO:0000313" key="4">
    <source>
        <dbReference type="Proteomes" id="UP001428290"/>
    </source>
</evidence>